<feature type="chain" id="PRO_5011781727" evidence="1">
    <location>
        <begin position="20"/>
        <end position="163"/>
    </location>
</feature>
<protein>
    <submittedName>
        <fullName evidence="2">NlpE N-terminal domain-containing protein</fullName>
    </submittedName>
</protein>
<reference evidence="2 3" key="1">
    <citation type="submission" date="2016-10" db="EMBL/GenBank/DDBJ databases">
        <authorList>
            <person name="de Groot N.N."/>
        </authorList>
    </citation>
    <scope>NUCLEOTIDE SEQUENCE [LARGE SCALE GENOMIC DNA]</scope>
    <source>
        <strain evidence="2 3">DSM 21668</strain>
    </source>
</reference>
<dbReference type="OrthoDB" id="952272at2"/>
<feature type="signal peptide" evidence="1">
    <location>
        <begin position="1"/>
        <end position="19"/>
    </location>
</feature>
<keyword evidence="3" id="KW-1185">Reference proteome</keyword>
<dbReference type="Gene3D" id="2.40.128.640">
    <property type="match status" value="1"/>
</dbReference>
<dbReference type="Proteomes" id="UP000198901">
    <property type="component" value="Unassembled WGS sequence"/>
</dbReference>
<keyword evidence="1" id="KW-0732">Signal</keyword>
<evidence type="ECO:0000313" key="3">
    <source>
        <dbReference type="Proteomes" id="UP000198901"/>
    </source>
</evidence>
<accession>A0A1G9HSR7</accession>
<dbReference type="EMBL" id="FNGS01000001">
    <property type="protein sequence ID" value="SDL15856.1"/>
    <property type="molecule type" value="Genomic_DNA"/>
</dbReference>
<sequence length="163" mass="18490">MKTLFFLLGIVAVTFSATAQTVSRPSKTTARTPVEEGPGVLGVYEGRFPCREIAADWKVAVGPECEKVKWRLTLFQDPKTRRPTRYLLLGSLNKDRRREGTWAVVHGVPENPHAIVFQLDADQPDVSVYLCRGDENVLFVLDQKHRFRIGDDYLSFTLNRVVN</sequence>
<name>A0A1G9HSR7_9BACT</name>
<organism evidence="2 3">
    <name type="scientific">Siphonobacter aquaeclarae</name>
    <dbReference type="NCBI Taxonomy" id="563176"/>
    <lineage>
        <taxon>Bacteria</taxon>
        <taxon>Pseudomonadati</taxon>
        <taxon>Bacteroidota</taxon>
        <taxon>Cytophagia</taxon>
        <taxon>Cytophagales</taxon>
        <taxon>Cytophagaceae</taxon>
        <taxon>Siphonobacter</taxon>
    </lineage>
</organism>
<evidence type="ECO:0000313" key="2">
    <source>
        <dbReference type="EMBL" id="SDL15856.1"/>
    </source>
</evidence>
<dbReference type="AlphaFoldDB" id="A0A1G9HSR7"/>
<evidence type="ECO:0000256" key="1">
    <source>
        <dbReference type="SAM" id="SignalP"/>
    </source>
</evidence>
<proteinExistence type="predicted"/>
<gene>
    <name evidence="2" type="ORF">SAMN04488090_0185</name>
</gene>
<dbReference type="RefSeq" id="WP_093196588.1">
    <property type="nucleotide sequence ID" value="NZ_FNGS01000001.1"/>
</dbReference>
<dbReference type="STRING" id="563176.SAMN04488090_0185"/>